<name>A0A517ZRW6_9PLAN</name>
<protein>
    <submittedName>
        <fullName evidence="1">Uncharacterized protein</fullName>
    </submittedName>
</protein>
<dbReference type="AlphaFoldDB" id="A0A517ZRW6"/>
<gene>
    <name evidence="1" type="ORF">Mal52_37220</name>
</gene>
<organism evidence="1 2">
    <name type="scientific">Symmachiella dynata</name>
    <dbReference type="NCBI Taxonomy" id="2527995"/>
    <lineage>
        <taxon>Bacteria</taxon>
        <taxon>Pseudomonadati</taxon>
        <taxon>Planctomycetota</taxon>
        <taxon>Planctomycetia</taxon>
        <taxon>Planctomycetales</taxon>
        <taxon>Planctomycetaceae</taxon>
        <taxon>Symmachiella</taxon>
    </lineage>
</organism>
<sequence>MAKRRPSKKPKAEKKNAEPQGVVVNVSGLGLPTLARPFLVEFFPTPDQFGAEQQIREKELARKRREAAKALKKVEKKWWEEEGVVGVNVAYRTKLGHIVSPLQIVIVVDVVLKQPIAALEAKKRFVFPQQVGDIPVKVREIRYIKSDGILSSSAATGNRIQDPATTIIGGIQIAPVDAPNSWGTLGICVPHEESPGNISLVGISNKHVVRATNKKVQNPAGSQSADKTFGRVRKSTLTELADAASIKNIGAGNNRQFEKGIADFNPPGVHLLFLEDTILKTLAFDRVIKFGAATTKRDGQITNRRKAIRVPDLLRTRRFVNVIEVKGLEGHEVTDGGDSGGVILGQPKDENVWVVIGLIFAMSTDRKSAYAFPFGRVISKLNLNIPSNALWSGT</sequence>
<dbReference type="RefSeq" id="WP_145377632.1">
    <property type="nucleotide sequence ID" value="NZ_CP036276.1"/>
</dbReference>
<accession>A0A517ZRW6</accession>
<evidence type="ECO:0000313" key="2">
    <source>
        <dbReference type="Proteomes" id="UP000319383"/>
    </source>
</evidence>
<dbReference type="EMBL" id="CP036276">
    <property type="protein sequence ID" value="QDU45231.1"/>
    <property type="molecule type" value="Genomic_DNA"/>
</dbReference>
<evidence type="ECO:0000313" key="1">
    <source>
        <dbReference type="EMBL" id="QDU45231.1"/>
    </source>
</evidence>
<reference evidence="1 2" key="1">
    <citation type="submission" date="2019-02" db="EMBL/GenBank/DDBJ databases">
        <title>Deep-cultivation of Planctomycetes and their phenomic and genomic characterization uncovers novel biology.</title>
        <authorList>
            <person name="Wiegand S."/>
            <person name="Jogler M."/>
            <person name="Boedeker C."/>
            <person name="Pinto D."/>
            <person name="Vollmers J."/>
            <person name="Rivas-Marin E."/>
            <person name="Kohn T."/>
            <person name="Peeters S.H."/>
            <person name="Heuer A."/>
            <person name="Rast P."/>
            <person name="Oberbeckmann S."/>
            <person name="Bunk B."/>
            <person name="Jeske O."/>
            <person name="Meyerdierks A."/>
            <person name="Storesund J.E."/>
            <person name="Kallscheuer N."/>
            <person name="Luecker S."/>
            <person name="Lage O.M."/>
            <person name="Pohl T."/>
            <person name="Merkel B.J."/>
            <person name="Hornburger P."/>
            <person name="Mueller R.-W."/>
            <person name="Bruemmer F."/>
            <person name="Labrenz M."/>
            <person name="Spormann A.M."/>
            <person name="Op den Camp H."/>
            <person name="Overmann J."/>
            <person name="Amann R."/>
            <person name="Jetten M.S.M."/>
            <person name="Mascher T."/>
            <person name="Medema M.H."/>
            <person name="Devos D.P."/>
            <person name="Kaster A.-K."/>
            <person name="Ovreas L."/>
            <person name="Rohde M."/>
            <person name="Galperin M.Y."/>
            <person name="Jogler C."/>
        </authorList>
    </citation>
    <scope>NUCLEOTIDE SEQUENCE [LARGE SCALE GENOMIC DNA]</scope>
    <source>
        <strain evidence="1 2">Mal52</strain>
    </source>
</reference>
<proteinExistence type="predicted"/>
<dbReference type="Proteomes" id="UP000319383">
    <property type="component" value="Chromosome"/>
</dbReference>
<keyword evidence="2" id="KW-1185">Reference proteome</keyword>
<dbReference type="KEGG" id="sdyn:Mal52_37220"/>